<reference evidence="4" key="1">
    <citation type="submission" date="2013-02" db="EMBL/GenBank/DDBJ databases">
        <authorList>
            <person name="Hughes D."/>
        </authorList>
    </citation>
    <scope>NUCLEOTIDE SEQUENCE</scope>
    <source>
        <strain>Durham</strain>
        <strain evidence="4">NC isolate 2 -- Noor lab</strain>
    </source>
</reference>
<evidence type="ECO:0000313" key="4">
    <source>
        <dbReference type="Proteomes" id="UP000015102"/>
    </source>
</evidence>
<proteinExistence type="predicted"/>
<dbReference type="PANTHER" id="PTHR21032:SF0">
    <property type="entry name" value="G PATCH DOMAIN-CONTAINING PROTEIN 11"/>
    <property type="match status" value="1"/>
</dbReference>
<dbReference type="EMBL" id="CAQQ02110275">
    <property type="status" value="NOT_ANNOTATED_CDS"/>
    <property type="molecule type" value="Genomic_DNA"/>
</dbReference>
<dbReference type="PROSITE" id="PS50174">
    <property type="entry name" value="G_PATCH"/>
    <property type="match status" value="2"/>
</dbReference>
<sequence length="202" mass="23133">KEFIFLSIPDVRPGLIKDRIKLRENEIKSKQKVYSEKQKQALKKPDFKEQLEAGLSSEISESNKGFAMLQKMGYKKGDSLGKSSTEGIKEPIAIKIKENRSGLGVEAKRLEDEEKKKQLREQILKRKKESSENNRIKLRENEIKSKQKVYSEKQKQAFKKPDFKEQLEAGLSSEISESNKGFAMLQKMGYKKGDSLGKSSTE</sequence>
<dbReference type="GO" id="GO:0000776">
    <property type="term" value="C:kinetochore"/>
    <property type="evidence" value="ECO:0007669"/>
    <property type="project" value="TreeGrafter"/>
</dbReference>
<dbReference type="InterPro" id="IPR039249">
    <property type="entry name" value="GPATCH11"/>
</dbReference>
<organism evidence="3 4">
    <name type="scientific">Megaselia scalaris</name>
    <name type="common">Humpbacked fly</name>
    <name type="synonym">Phora scalaris</name>
    <dbReference type="NCBI Taxonomy" id="36166"/>
    <lineage>
        <taxon>Eukaryota</taxon>
        <taxon>Metazoa</taxon>
        <taxon>Ecdysozoa</taxon>
        <taxon>Arthropoda</taxon>
        <taxon>Hexapoda</taxon>
        <taxon>Insecta</taxon>
        <taxon>Pterygota</taxon>
        <taxon>Neoptera</taxon>
        <taxon>Endopterygota</taxon>
        <taxon>Diptera</taxon>
        <taxon>Brachycera</taxon>
        <taxon>Muscomorpha</taxon>
        <taxon>Platypezoidea</taxon>
        <taxon>Phoridae</taxon>
        <taxon>Megaseliini</taxon>
        <taxon>Megaselia</taxon>
    </lineage>
</organism>
<dbReference type="HOGENOM" id="CLU_1357667_0_0_1"/>
<feature type="domain" description="G-patch" evidence="2">
    <location>
        <begin position="61"/>
        <end position="108"/>
    </location>
</feature>
<dbReference type="EMBL" id="CAQQ02110276">
    <property type="status" value="NOT_ANNOTATED_CDS"/>
    <property type="molecule type" value="Genomic_DNA"/>
</dbReference>
<reference evidence="3" key="2">
    <citation type="submission" date="2015-06" db="UniProtKB">
        <authorList>
            <consortium name="EnsemblMetazoa"/>
        </authorList>
    </citation>
    <scope>IDENTIFICATION</scope>
</reference>
<evidence type="ECO:0000313" key="3">
    <source>
        <dbReference type="EnsemblMetazoa" id="MESCA003986-PA"/>
    </source>
</evidence>
<dbReference type="InterPro" id="IPR000467">
    <property type="entry name" value="G_patch_dom"/>
</dbReference>
<dbReference type="PANTHER" id="PTHR21032">
    <property type="entry name" value="G PATCH DOMAIN-CONTAINING PROTEIN 11"/>
    <property type="match status" value="1"/>
</dbReference>
<feature type="domain" description="G-patch" evidence="2">
    <location>
        <begin position="177"/>
        <end position="202"/>
    </location>
</feature>
<dbReference type="Proteomes" id="UP000015102">
    <property type="component" value="Unassembled WGS sequence"/>
</dbReference>
<dbReference type="AlphaFoldDB" id="T1GKG3"/>
<dbReference type="Pfam" id="PF01585">
    <property type="entry name" value="G-patch"/>
    <property type="match status" value="2"/>
</dbReference>
<dbReference type="SMART" id="SM00443">
    <property type="entry name" value="G_patch"/>
    <property type="match status" value="2"/>
</dbReference>
<dbReference type="GO" id="GO:0003676">
    <property type="term" value="F:nucleic acid binding"/>
    <property type="evidence" value="ECO:0007669"/>
    <property type="project" value="InterPro"/>
</dbReference>
<dbReference type="EnsemblMetazoa" id="MESCA003986-RA">
    <property type="protein sequence ID" value="MESCA003986-PA"/>
    <property type="gene ID" value="MESCA003986"/>
</dbReference>
<accession>T1GKG3</accession>
<name>T1GKG3_MEGSC</name>
<dbReference type="STRING" id="36166.T1GKG3"/>
<evidence type="ECO:0000259" key="2">
    <source>
        <dbReference type="PROSITE" id="PS50174"/>
    </source>
</evidence>
<evidence type="ECO:0000256" key="1">
    <source>
        <dbReference type="SAM" id="MobiDB-lite"/>
    </source>
</evidence>
<feature type="region of interest" description="Disordered" evidence="1">
    <location>
        <begin position="123"/>
        <end position="163"/>
    </location>
</feature>
<protein>
    <recommendedName>
        <fullName evidence="2">G-patch domain-containing protein</fullName>
    </recommendedName>
</protein>
<keyword evidence="4" id="KW-1185">Reference proteome</keyword>